<dbReference type="Pfam" id="PF13560">
    <property type="entry name" value="HTH_31"/>
    <property type="match status" value="1"/>
</dbReference>
<dbReference type="OrthoDB" id="123556at2"/>
<dbReference type="CDD" id="cd00093">
    <property type="entry name" value="HTH_XRE"/>
    <property type="match status" value="1"/>
</dbReference>
<dbReference type="EMBL" id="WUMK01000009">
    <property type="protein sequence ID" value="MXN48204.1"/>
    <property type="molecule type" value="Genomic_DNA"/>
</dbReference>
<feature type="domain" description="HTH cro/C1-type" evidence="1">
    <location>
        <begin position="16"/>
        <end position="53"/>
    </location>
</feature>
<dbReference type="AlphaFoldDB" id="A0A6N8SGN5"/>
<dbReference type="InterPro" id="IPR010982">
    <property type="entry name" value="Lambda_DNA-bd_dom_sf"/>
</dbReference>
<comment type="caution">
    <text evidence="2">The sequence shown here is derived from an EMBL/GenBank/DDBJ whole genome shotgun (WGS) entry which is preliminary data.</text>
</comment>
<dbReference type="SMART" id="SM00530">
    <property type="entry name" value="HTH_XRE"/>
    <property type="match status" value="1"/>
</dbReference>
<protein>
    <submittedName>
        <fullName evidence="2">Helix-turn-helix domain-containing protein</fullName>
    </submittedName>
</protein>
<gene>
    <name evidence="2" type="ORF">GR138_23620</name>
</gene>
<accession>A0A6N8SGN5</accession>
<evidence type="ECO:0000313" key="3">
    <source>
        <dbReference type="Proteomes" id="UP000435802"/>
    </source>
</evidence>
<evidence type="ECO:0000259" key="1">
    <source>
        <dbReference type="PROSITE" id="PS50943"/>
    </source>
</evidence>
<keyword evidence="3" id="KW-1185">Reference proteome</keyword>
<proteinExistence type="predicted"/>
<organism evidence="2 3">
    <name type="scientific">Shinella kummerowiae</name>
    <dbReference type="NCBI Taxonomy" id="417745"/>
    <lineage>
        <taxon>Bacteria</taxon>
        <taxon>Pseudomonadati</taxon>
        <taxon>Pseudomonadota</taxon>
        <taxon>Alphaproteobacteria</taxon>
        <taxon>Hyphomicrobiales</taxon>
        <taxon>Rhizobiaceae</taxon>
        <taxon>Shinella</taxon>
    </lineage>
</organism>
<dbReference type="Proteomes" id="UP000435802">
    <property type="component" value="Unassembled WGS sequence"/>
</dbReference>
<evidence type="ECO:0000313" key="2">
    <source>
        <dbReference type="EMBL" id="MXN48204.1"/>
    </source>
</evidence>
<dbReference type="SUPFAM" id="SSF47413">
    <property type="entry name" value="lambda repressor-like DNA-binding domains"/>
    <property type="match status" value="1"/>
</dbReference>
<dbReference type="RefSeq" id="WP_160861690.1">
    <property type="nucleotide sequence ID" value="NZ_WUMK01000009.1"/>
</dbReference>
<dbReference type="GO" id="GO:0003677">
    <property type="term" value="F:DNA binding"/>
    <property type="evidence" value="ECO:0007669"/>
    <property type="project" value="InterPro"/>
</dbReference>
<reference evidence="2 3" key="1">
    <citation type="submission" date="2019-12" db="EMBL/GenBank/DDBJ databases">
        <title>Shinella kummerowiae sp. nov., a symbiotic bacterium isolated from root nodules of the herbal legume Kummerowia stipulacea.</title>
        <authorList>
            <person name="Gao J."/>
        </authorList>
    </citation>
    <scope>NUCLEOTIDE SEQUENCE [LARGE SCALE GENOMIC DNA]</scope>
    <source>
        <strain evidence="2 3">CCBAU 25048</strain>
    </source>
</reference>
<name>A0A6N8SGN5_9HYPH</name>
<dbReference type="Gene3D" id="1.10.260.40">
    <property type="entry name" value="lambda repressor-like DNA-binding domains"/>
    <property type="match status" value="1"/>
</dbReference>
<sequence>MPGFAITVGHDLVDQLRAYRLKVGLTQDDIAWKLGFSATTVSRWERGTAVPDLRATGAIVDFLRRADAQTERRLLTSILTSRESRNLWEGPDIRYLGGSQQEYRESPEMRAVVGTSIRRYITGSYRDCLEDQGLVASLYAREVASIDIYGRAALSMTSIPEGHVQMKRLSFQSEMRGIIRGDTHSTLIPVAQAPHASAVIVHSWDELSRRP</sequence>
<dbReference type="PROSITE" id="PS50943">
    <property type="entry name" value="HTH_CROC1"/>
    <property type="match status" value="1"/>
</dbReference>
<dbReference type="InterPro" id="IPR001387">
    <property type="entry name" value="Cro/C1-type_HTH"/>
</dbReference>